<dbReference type="EMBL" id="CARXXK010000002">
    <property type="protein sequence ID" value="CAI6357289.1"/>
    <property type="molecule type" value="Genomic_DNA"/>
</dbReference>
<proteinExistence type="predicted"/>
<dbReference type="PANTHER" id="PTHR23272">
    <property type="entry name" value="BED FINGER-RELATED"/>
    <property type="match status" value="1"/>
</dbReference>
<feature type="domain" description="HAT C-terminal dimerisation" evidence="1">
    <location>
        <begin position="203"/>
        <end position="277"/>
    </location>
</feature>
<sequence length="287" mass="33638">MIERIQYLKEFIQIMVANDPKLKKISLNNFDWQQIEILAKTLLPAKICTKKLQNEQLTLSDFYSSWISCKIETRSLGNPFSNKLVKCMENREQFIMNNKVLLAAVFLDPRFKITLDEIQYNMAINHLVSVWLYLKNNGMGIKDTDENVENMEDRNSESDLDSNENSDVLEQFLREKESVEPEISCSSQYSTSKFIENKLKTYYLNQKRLSLKTNILQFWQSMEDIHPELNVLAKIVFAVPSTQVSVERLFSGLKFILSPYRSNITSKHLEDQLIVRTNRLFEKKNKV</sequence>
<comment type="caution">
    <text evidence="2">The sequence shown here is derived from an EMBL/GenBank/DDBJ whole genome shotgun (WGS) entry which is preliminary data.</text>
</comment>
<protein>
    <recommendedName>
        <fullName evidence="1">HAT C-terminal dimerisation domain-containing protein</fullName>
    </recommendedName>
</protein>
<evidence type="ECO:0000313" key="3">
    <source>
        <dbReference type="Proteomes" id="UP001160148"/>
    </source>
</evidence>
<dbReference type="Proteomes" id="UP001160148">
    <property type="component" value="Unassembled WGS sequence"/>
</dbReference>
<dbReference type="Pfam" id="PF05699">
    <property type="entry name" value="Dimer_Tnp_hAT"/>
    <property type="match status" value="1"/>
</dbReference>
<dbReference type="SUPFAM" id="SSF53098">
    <property type="entry name" value="Ribonuclease H-like"/>
    <property type="match status" value="1"/>
</dbReference>
<organism evidence="2 3">
    <name type="scientific">Macrosiphum euphorbiae</name>
    <name type="common">potato aphid</name>
    <dbReference type="NCBI Taxonomy" id="13131"/>
    <lineage>
        <taxon>Eukaryota</taxon>
        <taxon>Metazoa</taxon>
        <taxon>Ecdysozoa</taxon>
        <taxon>Arthropoda</taxon>
        <taxon>Hexapoda</taxon>
        <taxon>Insecta</taxon>
        <taxon>Pterygota</taxon>
        <taxon>Neoptera</taxon>
        <taxon>Paraneoptera</taxon>
        <taxon>Hemiptera</taxon>
        <taxon>Sternorrhyncha</taxon>
        <taxon>Aphidomorpha</taxon>
        <taxon>Aphidoidea</taxon>
        <taxon>Aphididae</taxon>
        <taxon>Macrosiphini</taxon>
        <taxon>Macrosiphum</taxon>
    </lineage>
</organism>
<evidence type="ECO:0000313" key="2">
    <source>
        <dbReference type="EMBL" id="CAI6357289.1"/>
    </source>
</evidence>
<dbReference type="AlphaFoldDB" id="A0AAV0WMR8"/>
<name>A0AAV0WMR8_9HEMI</name>
<accession>A0AAV0WMR8</accession>
<gene>
    <name evidence="2" type="ORF">MEUPH1_LOCUS12928</name>
</gene>
<dbReference type="InterPro" id="IPR012337">
    <property type="entry name" value="RNaseH-like_sf"/>
</dbReference>
<evidence type="ECO:0000259" key="1">
    <source>
        <dbReference type="Pfam" id="PF05699"/>
    </source>
</evidence>
<dbReference type="GO" id="GO:0046983">
    <property type="term" value="F:protein dimerization activity"/>
    <property type="evidence" value="ECO:0007669"/>
    <property type="project" value="InterPro"/>
</dbReference>
<keyword evidence="3" id="KW-1185">Reference proteome</keyword>
<reference evidence="2 3" key="1">
    <citation type="submission" date="2023-01" db="EMBL/GenBank/DDBJ databases">
        <authorList>
            <person name="Whitehead M."/>
        </authorList>
    </citation>
    <scope>NUCLEOTIDE SEQUENCE [LARGE SCALE GENOMIC DNA]</scope>
</reference>
<dbReference type="InterPro" id="IPR008906">
    <property type="entry name" value="HATC_C_dom"/>
</dbReference>